<dbReference type="OrthoDB" id="9782200at2"/>
<name>A0A364NMV0_9GAMM</name>
<evidence type="ECO:0000313" key="9">
    <source>
        <dbReference type="Proteomes" id="UP000250744"/>
    </source>
</evidence>
<comment type="caution">
    <text evidence="8">The sequence shown here is derived from an EMBL/GenBank/DDBJ whole genome shotgun (WGS) entry which is preliminary data.</text>
</comment>
<feature type="active site" description="Charge relay system" evidence="6">
    <location>
        <position position="152"/>
    </location>
</feature>
<dbReference type="PANTHER" id="PTHR10061">
    <property type="entry name" value="S-FORMYLGLUTATHIONE HYDROLASE"/>
    <property type="match status" value="1"/>
</dbReference>
<proteinExistence type="inferred from homology"/>
<dbReference type="EMBL" id="QKRX01000005">
    <property type="protein sequence ID" value="RAU18320.1"/>
    <property type="molecule type" value="Genomic_DNA"/>
</dbReference>
<evidence type="ECO:0000256" key="5">
    <source>
        <dbReference type="NCBIfam" id="TIGR02821"/>
    </source>
</evidence>
<evidence type="ECO:0000256" key="4">
    <source>
        <dbReference type="ARBA" id="ARBA00047590"/>
    </source>
</evidence>
<keyword evidence="3 7" id="KW-0378">Hydrolase</keyword>
<evidence type="ECO:0000256" key="3">
    <source>
        <dbReference type="ARBA" id="ARBA00022801"/>
    </source>
</evidence>
<dbReference type="Proteomes" id="UP000250744">
    <property type="component" value="Unassembled WGS sequence"/>
</dbReference>
<protein>
    <recommendedName>
        <fullName evidence="5 7">S-formylglutathione hydrolase</fullName>
        <ecNumber evidence="5 7">3.1.2.12</ecNumber>
    </recommendedName>
</protein>
<evidence type="ECO:0000256" key="7">
    <source>
        <dbReference type="RuleBase" id="RU363068"/>
    </source>
</evidence>
<gene>
    <name evidence="8" type="primary">fghA</name>
    <name evidence="8" type="ORF">DN062_08805</name>
</gene>
<feature type="active site" description="Charge relay system" evidence="6">
    <location>
        <position position="228"/>
    </location>
</feature>
<sequence>MSTSFVLKSSVRCFGGQQNQYEHYSDTLNCTMQFSVYLPPQSCVGTPVPAVYWLSGLTCNDQNFTTKAGAQRVAAELGIALIIPDTSPRGDQVPDDAEGAYDFGLGAGFYVNATEAPWSEHYRMYDYIVAELPALVEKELPVTQVRSISGHSMGGHGAIMIALRNAGRYQSVSAFSPIVNPSDCPWGQKAFSGYLGSHVESWKDYDSVELIRHGAAQIPLLVDQGLSDTFLSEQLKTSVLETVCQEMNFEAAIRYQDGYDHSYYFIASFIEEHLRFHAQHLFD</sequence>
<dbReference type="InterPro" id="IPR014186">
    <property type="entry name" value="S-formylglutathione_hydrol"/>
</dbReference>
<feature type="active site" description="Charge relay system" evidence="6">
    <location>
        <position position="261"/>
    </location>
</feature>
<organism evidence="8 9">
    <name type="scientific">Nitrincola tibetensis</name>
    <dbReference type="NCBI Taxonomy" id="2219697"/>
    <lineage>
        <taxon>Bacteria</taxon>
        <taxon>Pseudomonadati</taxon>
        <taxon>Pseudomonadota</taxon>
        <taxon>Gammaproteobacteria</taxon>
        <taxon>Oceanospirillales</taxon>
        <taxon>Oceanospirillaceae</taxon>
        <taxon>Nitrincola</taxon>
    </lineage>
</organism>
<dbReference type="RefSeq" id="WP_112158961.1">
    <property type="nucleotide sequence ID" value="NZ_QKRX01000005.1"/>
</dbReference>
<dbReference type="NCBIfam" id="TIGR02821">
    <property type="entry name" value="fghA_ester_D"/>
    <property type="match status" value="1"/>
</dbReference>
<dbReference type="GO" id="GO:0018738">
    <property type="term" value="F:S-formylglutathione hydrolase activity"/>
    <property type="evidence" value="ECO:0007669"/>
    <property type="project" value="UniProtKB-UniRule"/>
</dbReference>
<dbReference type="Gene3D" id="3.40.50.1820">
    <property type="entry name" value="alpha/beta hydrolase"/>
    <property type="match status" value="1"/>
</dbReference>
<dbReference type="GO" id="GO:0005829">
    <property type="term" value="C:cytosol"/>
    <property type="evidence" value="ECO:0007669"/>
    <property type="project" value="TreeGrafter"/>
</dbReference>
<dbReference type="GO" id="GO:0052689">
    <property type="term" value="F:carboxylic ester hydrolase activity"/>
    <property type="evidence" value="ECO:0007669"/>
    <property type="project" value="UniProtKB-KW"/>
</dbReference>
<evidence type="ECO:0000313" key="8">
    <source>
        <dbReference type="EMBL" id="RAU18320.1"/>
    </source>
</evidence>
<evidence type="ECO:0000256" key="6">
    <source>
        <dbReference type="PIRSR" id="PIRSR614186-1"/>
    </source>
</evidence>
<dbReference type="EC" id="3.1.2.12" evidence="5 7"/>
<comment type="similarity">
    <text evidence="1 7">Belongs to the esterase D family.</text>
</comment>
<accession>A0A364NMV0</accession>
<comment type="function">
    <text evidence="7">Serine hydrolase involved in the detoxification of formaldehyde.</text>
</comment>
<reference evidence="8 9" key="1">
    <citation type="submission" date="2018-06" db="EMBL/GenBank/DDBJ databases">
        <title>Nitrincola tibetense sp. nov., isolated from Lake XuguoCo on Tibetan Plateau.</title>
        <authorList>
            <person name="Xing P."/>
        </authorList>
    </citation>
    <scope>NUCLEOTIDE SEQUENCE [LARGE SCALE GENOMIC DNA]</scope>
    <source>
        <strain evidence="9">xg18</strain>
    </source>
</reference>
<keyword evidence="9" id="KW-1185">Reference proteome</keyword>
<evidence type="ECO:0000256" key="2">
    <source>
        <dbReference type="ARBA" id="ARBA00022487"/>
    </source>
</evidence>
<comment type="catalytic activity">
    <reaction evidence="4 7">
        <text>S-formylglutathione + H2O = formate + glutathione + H(+)</text>
        <dbReference type="Rhea" id="RHEA:14961"/>
        <dbReference type="ChEBI" id="CHEBI:15377"/>
        <dbReference type="ChEBI" id="CHEBI:15378"/>
        <dbReference type="ChEBI" id="CHEBI:15740"/>
        <dbReference type="ChEBI" id="CHEBI:57688"/>
        <dbReference type="ChEBI" id="CHEBI:57925"/>
        <dbReference type="EC" id="3.1.2.12"/>
    </reaction>
</comment>
<dbReference type="PANTHER" id="PTHR10061:SF1">
    <property type="entry name" value="S-FORMYLGLUTATHIONE HYDROLASE YEIG"/>
    <property type="match status" value="1"/>
</dbReference>
<dbReference type="InterPro" id="IPR000801">
    <property type="entry name" value="Esterase-like"/>
</dbReference>
<keyword evidence="2 7" id="KW-0719">Serine esterase</keyword>
<dbReference type="InterPro" id="IPR029058">
    <property type="entry name" value="AB_hydrolase_fold"/>
</dbReference>
<dbReference type="SUPFAM" id="SSF53474">
    <property type="entry name" value="alpha/beta-Hydrolases"/>
    <property type="match status" value="1"/>
</dbReference>
<evidence type="ECO:0000256" key="1">
    <source>
        <dbReference type="ARBA" id="ARBA00005622"/>
    </source>
</evidence>
<dbReference type="AlphaFoldDB" id="A0A364NMV0"/>
<dbReference type="Pfam" id="PF00756">
    <property type="entry name" value="Esterase"/>
    <property type="match status" value="1"/>
</dbReference>
<dbReference type="FunFam" id="3.40.50.1820:FF:000002">
    <property type="entry name" value="S-formylglutathione hydrolase"/>
    <property type="match status" value="1"/>
</dbReference>
<dbReference type="GO" id="GO:0046294">
    <property type="term" value="P:formaldehyde catabolic process"/>
    <property type="evidence" value="ECO:0007669"/>
    <property type="project" value="InterPro"/>
</dbReference>